<dbReference type="PANTHER" id="PTHR36302">
    <property type="entry name" value="BLR7088 PROTEIN"/>
    <property type="match status" value="1"/>
</dbReference>
<dbReference type="PROSITE" id="PS51257">
    <property type="entry name" value="PROKAR_LIPOPROTEIN"/>
    <property type="match status" value="1"/>
</dbReference>
<dbReference type="PANTHER" id="PTHR36302:SF1">
    <property type="entry name" value="COPPER CHAPERONE PCU(A)C"/>
    <property type="match status" value="1"/>
</dbReference>
<dbReference type="SUPFAM" id="SSF110087">
    <property type="entry name" value="DR1885-like metal-binding protein"/>
    <property type="match status" value="1"/>
</dbReference>
<dbReference type="KEGG" id="lyj:FKV23_03760"/>
<dbReference type="AlphaFoldDB" id="A0A514BPK4"/>
<dbReference type="Gene3D" id="2.60.40.1890">
    <property type="entry name" value="PCu(A)C copper chaperone"/>
    <property type="match status" value="1"/>
</dbReference>
<dbReference type="InterPro" id="IPR036182">
    <property type="entry name" value="PCuAC_sf"/>
</dbReference>
<sequence>MPRFCLSFPNPPSRLTLLPLVAALVMTVLVACSPGPGEGASLADEAVQAETDASTVDAQAPAVVEGIVVSDAWTRAMAPGAKVAGGFMTLRNEGGGDDRLVSVASPAAERVEIHEMRMADGVMQMRHLADGLPLPAGSEVVLRPGDYHLMFFDPAEPFVEGGEIPVTLNFEHTGELEVVFKVMGLGATSSMPEDTEHEDRH</sequence>
<reference evidence="2 3" key="1">
    <citation type="submission" date="2019-06" db="EMBL/GenBank/DDBJ databases">
        <title>Lysobacter alkalisoli sp. nov. isolated from saline-alkali soil.</title>
        <authorList>
            <person name="Sun J.-Q."/>
            <person name="Xu L."/>
        </authorList>
    </citation>
    <scope>NUCLEOTIDE SEQUENCE [LARGE SCALE GENOMIC DNA]</scope>
    <source>
        <strain evidence="2 3">SJ-36</strain>
    </source>
</reference>
<dbReference type="Proteomes" id="UP000317199">
    <property type="component" value="Chromosome"/>
</dbReference>
<dbReference type="Pfam" id="PF04314">
    <property type="entry name" value="PCuAC"/>
    <property type="match status" value="1"/>
</dbReference>
<keyword evidence="1" id="KW-0732">Signal</keyword>
<dbReference type="RefSeq" id="WP_141622654.1">
    <property type="nucleotide sequence ID" value="NZ_CP041242.1"/>
</dbReference>
<dbReference type="InterPro" id="IPR058248">
    <property type="entry name" value="Lxx211020-like"/>
</dbReference>
<protein>
    <submittedName>
        <fullName evidence="2">Copper chaperone PCu(A)C</fullName>
    </submittedName>
</protein>
<evidence type="ECO:0000313" key="2">
    <source>
        <dbReference type="EMBL" id="QDH69312.1"/>
    </source>
</evidence>
<gene>
    <name evidence="2" type="ORF">FKV23_03760</name>
</gene>
<evidence type="ECO:0000313" key="3">
    <source>
        <dbReference type="Proteomes" id="UP000317199"/>
    </source>
</evidence>
<dbReference type="EMBL" id="CP041242">
    <property type="protein sequence ID" value="QDH69312.1"/>
    <property type="molecule type" value="Genomic_DNA"/>
</dbReference>
<proteinExistence type="predicted"/>
<keyword evidence="3" id="KW-1185">Reference proteome</keyword>
<dbReference type="InterPro" id="IPR007410">
    <property type="entry name" value="LpqE-like"/>
</dbReference>
<organism evidence="2 3">
    <name type="scientific">Marilutibacter alkalisoli</name>
    <dbReference type="NCBI Taxonomy" id="2591633"/>
    <lineage>
        <taxon>Bacteria</taxon>
        <taxon>Pseudomonadati</taxon>
        <taxon>Pseudomonadota</taxon>
        <taxon>Gammaproteobacteria</taxon>
        <taxon>Lysobacterales</taxon>
        <taxon>Lysobacteraceae</taxon>
        <taxon>Marilutibacter</taxon>
    </lineage>
</organism>
<evidence type="ECO:0000256" key="1">
    <source>
        <dbReference type="SAM" id="SignalP"/>
    </source>
</evidence>
<feature type="signal peptide" evidence="1">
    <location>
        <begin position="1"/>
        <end position="31"/>
    </location>
</feature>
<accession>A0A514BPK4</accession>
<feature type="chain" id="PRO_5022006047" evidence="1">
    <location>
        <begin position="32"/>
        <end position="201"/>
    </location>
</feature>
<dbReference type="OrthoDB" id="9796962at2"/>
<name>A0A514BPK4_9GAMM</name>